<dbReference type="Proteomes" id="UP000729913">
    <property type="component" value="Unassembled WGS sequence"/>
</dbReference>
<evidence type="ECO:0000313" key="1">
    <source>
        <dbReference type="EMBL" id="KAG8038757.1"/>
    </source>
</evidence>
<comment type="caution">
    <text evidence="1">The sequence shown here is derived from an EMBL/GenBank/DDBJ whole genome shotgun (WGS) entry which is preliminary data.</text>
</comment>
<dbReference type="InterPro" id="IPR009724">
    <property type="entry name" value="TMEM70"/>
</dbReference>
<dbReference type="PANTHER" id="PTHR13281:SF0">
    <property type="entry name" value="TRANSMEMBRANE PROTEIN 70, MITOCHONDRIAL"/>
    <property type="match status" value="1"/>
</dbReference>
<sequence length="179" mass="19954">MSLIIKLRCMTRNLSCKPSQLTIQSRKFEILRPRNLRCFSSKPEESDLEEIHSGSLTKVIKGVKMFSLSTSAVTLLIQPLIIPTALQSGGMGAAAGLAVSFGMFAYEFTPKDIEKPGLAQLLTTVIVKGQPMFFILEDFSDLKHYELIMGYDKPMDFGFEKSIESSEPVEEKIKVKKAN</sequence>
<dbReference type="GO" id="GO:0033615">
    <property type="term" value="P:mitochondrial proton-transporting ATP synthase complex assembly"/>
    <property type="evidence" value="ECO:0007669"/>
    <property type="project" value="TreeGrafter"/>
</dbReference>
<reference evidence="1" key="2">
    <citation type="submission" date="2021-04" db="EMBL/GenBank/DDBJ databases">
        <title>Genome-wide patterns of bracovirus chromosomal integration into multiple host tissues during parasitism.</title>
        <authorList>
            <person name="Chebbi M.A.C."/>
        </authorList>
    </citation>
    <scope>NUCLEOTIDE SEQUENCE</scope>
    <source>
        <tissue evidence="1">Whole body</tissue>
    </source>
</reference>
<dbReference type="OrthoDB" id="156886at2759"/>
<dbReference type="GO" id="GO:0031966">
    <property type="term" value="C:mitochondrial membrane"/>
    <property type="evidence" value="ECO:0007669"/>
    <property type="project" value="TreeGrafter"/>
</dbReference>
<proteinExistence type="predicted"/>
<organism evidence="1 2">
    <name type="scientific">Cotesia typhae</name>
    <dbReference type="NCBI Taxonomy" id="2053667"/>
    <lineage>
        <taxon>Eukaryota</taxon>
        <taxon>Metazoa</taxon>
        <taxon>Ecdysozoa</taxon>
        <taxon>Arthropoda</taxon>
        <taxon>Hexapoda</taxon>
        <taxon>Insecta</taxon>
        <taxon>Pterygota</taxon>
        <taxon>Neoptera</taxon>
        <taxon>Endopterygota</taxon>
        <taxon>Hymenoptera</taxon>
        <taxon>Apocrita</taxon>
        <taxon>Ichneumonoidea</taxon>
        <taxon>Braconidae</taxon>
        <taxon>Microgastrinae</taxon>
        <taxon>Cotesia</taxon>
    </lineage>
</organism>
<reference evidence="1" key="1">
    <citation type="submission" date="2020-03" db="EMBL/GenBank/DDBJ databases">
        <authorList>
            <person name="Chebbi M.A."/>
            <person name="Drezen J.M."/>
        </authorList>
    </citation>
    <scope>NUCLEOTIDE SEQUENCE</scope>
    <source>
        <tissue evidence="1">Whole body</tissue>
    </source>
</reference>
<dbReference type="EMBL" id="JAAOIC020000041">
    <property type="protein sequence ID" value="KAG8038757.1"/>
    <property type="molecule type" value="Genomic_DNA"/>
</dbReference>
<evidence type="ECO:0000313" key="2">
    <source>
        <dbReference type="Proteomes" id="UP000729913"/>
    </source>
</evidence>
<keyword evidence="2" id="KW-1185">Reference proteome</keyword>
<name>A0A8J5QYH7_9HYME</name>
<gene>
    <name evidence="1" type="ORF">G9C98_000312</name>
</gene>
<protein>
    <submittedName>
        <fullName evidence="1">Uncharacterized protein</fullName>
    </submittedName>
</protein>
<dbReference type="PANTHER" id="PTHR13281">
    <property type="entry name" value="TRANSMEMBRANE PROTEIN 70, MITOCHONDRIAL"/>
    <property type="match status" value="1"/>
</dbReference>
<accession>A0A8J5QYH7</accession>
<dbReference type="AlphaFoldDB" id="A0A8J5QYH7"/>